<dbReference type="InterPro" id="IPR011598">
    <property type="entry name" value="bHLH_dom"/>
</dbReference>
<dbReference type="GO" id="GO:0046983">
    <property type="term" value="F:protein dimerization activity"/>
    <property type="evidence" value="ECO:0007669"/>
    <property type="project" value="InterPro"/>
</dbReference>
<keyword evidence="6" id="KW-0804">Transcription</keyword>
<feature type="domain" description="BHLH" evidence="9">
    <location>
        <begin position="45"/>
        <end position="97"/>
    </location>
</feature>
<evidence type="ECO:0000256" key="6">
    <source>
        <dbReference type="ARBA" id="ARBA00023163"/>
    </source>
</evidence>
<evidence type="ECO:0000256" key="5">
    <source>
        <dbReference type="ARBA" id="ARBA00023125"/>
    </source>
</evidence>
<evidence type="ECO:0000256" key="1">
    <source>
        <dbReference type="ARBA" id="ARBA00022473"/>
    </source>
</evidence>
<evidence type="ECO:0000313" key="11">
    <source>
        <dbReference type="Proteomes" id="UP000522270"/>
    </source>
</evidence>
<keyword evidence="4" id="KW-0805">Transcription regulation</keyword>
<dbReference type="InterPro" id="IPR036638">
    <property type="entry name" value="HLH_DNA-bd_sf"/>
</dbReference>
<dbReference type="FunFam" id="4.10.280.10:FF:000006">
    <property type="entry name" value="Neurogenic differentiation factor"/>
    <property type="match status" value="1"/>
</dbReference>
<feature type="region of interest" description="Disordered" evidence="8">
    <location>
        <begin position="1"/>
        <end position="49"/>
    </location>
</feature>
<keyword evidence="5" id="KW-0238">DNA-binding</keyword>
<dbReference type="GO" id="GO:0007423">
    <property type="term" value="P:sensory organ development"/>
    <property type="evidence" value="ECO:0007669"/>
    <property type="project" value="TreeGrafter"/>
</dbReference>
<keyword evidence="3" id="KW-0524">Neurogenesis</keyword>
<gene>
    <name evidence="10" type="primary">Neurog2</name>
    <name evidence="10" type="ORF">PTEBUR_R04921</name>
</gene>
<dbReference type="InterPro" id="IPR050359">
    <property type="entry name" value="bHLH_transcription_factors"/>
</dbReference>
<dbReference type="GO" id="GO:0000981">
    <property type="term" value="F:DNA-binding transcription factor activity, RNA polymerase II-specific"/>
    <property type="evidence" value="ECO:0007669"/>
    <property type="project" value="TreeGrafter"/>
</dbReference>
<evidence type="ECO:0000256" key="7">
    <source>
        <dbReference type="ARBA" id="ARBA00023242"/>
    </source>
</evidence>
<evidence type="ECO:0000313" key="10">
    <source>
        <dbReference type="EMBL" id="NWU62361.1"/>
    </source>
</evidence>
<reference evidence="10 11" key="1">
    <citation type="submission" date="2019-09" db="EMBL/GenBank/DDBJ databases">
        <title>Bird 10,000 Genomes (B10K) Project - Family phase.</title>
        <authorList>
            <person name="Zhang G."/>
        </authorList>
    </citation>
    <scope>NUCLEOTIDE SEQUENCE [LARGE SCALE GENOMIC DNA]</scope>
    <source>
        <strain evidence="10">B10K-DU-027-49</strain>
        <tissue evidence="10">Muscle</tissue>
    </source>
</reference>
<sequence>RPAEAPGARLSPGLRRLEGKRRPGRSRGAPRAARTAETAQRIKRSRRLKANNRERNRMHNLNAALDALRDVLPTFPEDAKLTKIETLRFAHNYIWALTETLRLA</sequence>
<dbReference type="GO" id="GO:0061564">
    <property type="term" value="P:axon development"/>
    <property type="evidence" value="ECO:0007669"/>
    <property type="project" value="TreeGrafter"/>
</dbReference>
<dbReference type="GO" id="GO:0045944">
    <property type="term" value="P:positive regulation of transcription by RNA polymerase II"/>
    <property type="evidence" value="ECO:0007669"/>
    <property type="project" value="TreeGrafter"/>
</dbReference>
<keyword evidence="11" id="KW-1185">Reference proteome</keyword>
<protein>
    <submittedName>
        <fullName evidence="10">NGN2 protein</fullName>
    </submittedName>
</protein>
<dbReference type="PANTHER" id="PTHR19290">
    <property type="entry name" value="BASIC HELIX-LOOP-HELIX PROTEIN NEUROGENIN-RELATED"/>
    <property type="match status" value="1"/>
</dbReference>
<dbReference type="PROSITE" id="PS50888">
    <property type="entry name" value="BHLH"/>
    <property type="match status" value="1"/>
</dbReference>
<dbReference type="Proteomes" id="UP000522270">
    <property type="component" value="Unassembled WGS sequence"/>
</dbReference>
<dbReference type="GO" id="GO:0070888">
    <property type="term" value="F:E-box binding"/>
    <property type="evidence" value="ECO:0007669"/>
    <property type="project" value="TreeGrafter"/>
</dbReference>
<name>A0A7K5YAJ9_9AVES</name>
<dbReference type="AlphaFoldDB" id="A0A7K5YAJ9"/>
<proteinExistence type="predicted"/>
<dbReference type="Pfam" id="PF00010">
    <property type="entry name" value="HLH"/>
    <property type="match status" value="1"/>
</dbReference>
<feature type="non-terminal residue" evidence="10">
    <location>
        <position position="1"/>
    </location>
</feature>
<evidence type="ECO:0000256" key="8">
    <source>
        <dbReference type="SAM" id="MobiDB-lite"/>
    </source>
</evidence>
<evidence type="ECO:0000259" key="9">
    <source>
        <dbReference type="PROSITE" id="PS50888"/>
    </source>
</evidence>
<keyword evidence="2" id="KW-0221">Differentiation</keyword>
<evidence type="ECO:0000256" key="4">
    <source>
        <dbReference type="ARBA" id="ARBA00023015"/>
    </source>
</evidence>
<dbReference type="GO" id="GO:0005634">
    <property type="term" value="C:nucleus"/>
    <property type="evidence" value="ECO:0007669"/>
    <property type="project" value="TreeGrafter"/>
</dbReference>
<dbReference type="SUPFAM" id="SSF47459">
    <property type="entry name" value="HLH, helix-loop-helix DNA-binding domain"/>
    <property type="match status" value="1"/>
</dbReference>
<dbReference type="EMBL" id="VYZE01000060">
    <property type="protein sequence ID" value="NWU62361.1"/>
    <property type="molecule type" value="Genomic_DNA"/>
</dbReference>
<evidence type="ECO:0000256" key="2">
    <source>
        <dbReference type="ARBA" id="ARBA00022782"/>
    </source>
</evidence>
<keyword evidence="7" id="KW-0539">Nucleus</keyword>
<dbReference type="SMART" id="SM00353">
    <property type="entry name" value="HLH"/>
    <property type="match status" value="1"/>
</dbReference>
<dbReference type="Gene3D" id="4.10.280.10">
    <property type="entry name" value="Helix-loop-helix DNA-binding domain"/>
    <property type="match status" value="1"/>
</dbReference>
<dbReference type="OrthoDB" id="5969565at2759"/>
<keyword evidence="1" id="KW-0217">Developmental protein</keyword>
<organism evidence="10 11">
    <name type="scientific">Pterocles burchelli</name>
    <dbReference type="NCBI Taxonomy" id="2585816"/>
    <lineage>
        <taxon>Eukaryota</taxon>
        <taxon>Metazoa</taxon>
        <taxon>Chordata</taxon>
        <taxon>Craniata</taxon>
        <taxon>Vertebrata</taxon>
        <taxon>Euteleostomi</taxon>
        <taxon>Archelosauria</taxon>
        <taxon>Archosauria</taxon>
        <taxon>Dinosauria</taxon>
        <taxon>Saurischia</taxon>
        <taxon>Theropoda</taxon>
        <taxon>Coelurosauria</taxon>
        <taxon>Aves</taxon>
        <taxon>Neognathae</taxon>
        <taxon>Neoaves</taxon>
        <taxon>Columbimorphae</taxon>
        <taxon>Pterocliformes</taxon>
        <taxon>Pteroclidae</taxon>
        <taxon>Pterocles</taxon>
    </lineage>
</organism>
<accession>A0A7K5YAJ9</accession>
<dbReference type="PANTHER" id="PTHR19290:SF171">
    <property type="entry name" value="NEUROGENIN-2"/>
    <property type="match status" value="1"/>
</dbReference>
<dbReference type="GO" id="GO:0030900">
    <property type="term" value="P:forebrain development"/>
    <property type="evidence" value="ECO:0007669"/>
    <property type="project" value="TreeGrafter"/>
</dbReference>
<feature type="non-terminal residue" evidence="10">
    <location>
        <position position="104"/>
    </location>
</feature>
<comment type="caution">
    <text evidence="10">The sequence shown here is derived from an EMBL/GenBank/DDBJ whole genome shotgun (WGS) entry which is preliminary data.</text>
</comment>
<evidence type="ECO:0000256" key="3">
    <source>
        <dbReference type="ARBA" id="ARBA00022902"/>
    </source>
</evidence>